<sequence length="74" mass="8215">MKTSDLIDEAVSLPLEERARVVDSLLQSLNPPDEAAAAAWLEAARRRLAELRAGKVAPVDGEQVFARIRDRYRA</sequence>
<accession>A0A809R366</accession>
<protein>
    <recommendedName>
        <fullName evidence="3">Addiction module protein</fullName>
    </recommendedName>
</protein>
<name>A0A809R366_9PROT</name>
<gene>
    <name evidence="1" type="ORF">DSYM_27420</name>
</gene>
<dbReference type="EMBL" id="AP021857">
    <property type="protein sequence ID" value="BBO22043.1"/>
    <property type="molecule type" value="Genomic_DNA"/>
</dbReference>
<dbReference type="KEGG" id="ddz:DSYM_27420"/>
<organism evidence="1 2">
    <name type="scientific">Candidatus Desulfobacillus denitrificans</name>
    <dbReference type="NCBI Taxonomy" id="2608985"/>
    <lineage>
        <taxon>Bacteria</taxon>
        <taxon>Pseudomonadati</taxon>
        <taxon>Pseudomonadota</taxon>
        <taxon>Betaproteobacteria</taxon>
        <taxon>Candidatus Desulfobacillus</taxon>
    </lineage>
</organism>
<dbReference type="Proteomes" id="UP000662914">
    <property type="component" value="Chromosome"/>
</dbReference>
<dbReference type="NCBIfam" id="TIGR02574">
    <property type="entry name" value="stabl_TIGR02574"/>
    <property type="match status" value="1"/>
</dbReference>
<dbReference type="Pfam" id="PF09720">
    <property type="entry name" value="Unstab_antitox"/>
    <property type="match status" value="1"/>
</dbReference>
<evidence type="ECO:0008006" key="3">
    <source>
        <dbReference type="Google" id="ProtNLM"/>
    </source>
</evidence>
<reference evidence="1" key="1">
    <citation type="journal article" name="DNA Res.">
        <title>The physiological potential of anammox bacteria as revealed by their core genome structure.</title>
        <authorList>
            <person name="Okubo T."/>
            <person name="Toyoda A."/>
            <person name="Fukuhara K."/>
            <person name="Uchiyama I."/>
            <person name="Harigaya Y."/>
            <person name="Kuroiwa M."/>
            <person name="Suzuki T."/>
            <person name="Murakami Y."/>
            <person name="Suwa Y."/>
            <person name="Takami H."/>
        </authorList>
    </citation>
    <scope>NUCLEOTIDE SEQUENCE</scope>
    <source>
        <strain evidence="1">317325-3</strain>
    </source>
</reference>
<evidence type="ECO:0000313" key="1">
    <source>
        <dbReference type="EMBL" id="BBO22043.1"/>
    </source>
</evidence>
<dbReference type="AlphaFoldDB" id="A0A809R366"/>
<proteinExistence type="predicted"/>
<evidence type="ECO:0000313" key="2">
    <source>
        <dbReference type="Proteomes" id="UP000662914"/>
    </source>
</evidence>
<dbReference type="InterPro" id="IPR013406">
    <property type="entry name" value="CHP02574_addiction_mod"/>
</dbReference>